<keyword evidence="9" id="KW-0846">Cobalamin</keyword>
<keyword evidence="2 9" id="KW-0963">Cytoplasm</keyword>
<dbReference type="PROSITE" id="PS00198">
    <property type="entry name" value="4FE4S_FER_1"/>
    <property type="match status" value="1"/>
</dbReference>
<keyword evidence="4 9" id="KW-0479">Metal-binding</keyword>
<evidence type="ECO:0000256" key="5">
    <source>
        <dbReference type="ARBA" id="ARBA00022785"/>
    </source>
</evidence>
<comment type="caution">
    <text evidence="11">The sequence shown here is derived from an EMBL/GenBank/DDBJ whole genome shotgun (WGS) entry which is preliminary data.</text>
</comment>
<evidence type="ECO:0000256" key="6">
    <source>
        <dbReference type="ARBA" id="ARBA00023002"/>
    </source>
</evidence>
<gene>
    <name evidence="9 11" type="primary">queG</name>
    <name evidence="11" type="ORF">EVA68_03340</name>
</gene>
<evidence type="ECO:0000256" key="7">
    <source>
        <dbReference type="ARBA" id="ARBA00023004"/>
    </source>
</evidence>
<keyword evidence="9" id="KW-0170">Cobalt</keyword>
<feature type="binding site" evidence="9">
    <location>
        <position position="252"/>
    </location>
    <ligand>
        <name>[4Fe-4S] cluster</name>
        <dbReference type="ChEBI" id="CHEBI:49883"/>
        <label>2</label>
    </ligand>
</feature>
<dbReference type="PANTHER" id="PTHR30002:SF4">
    <property type="entry name" value="EPOXYQUEUOSINE REDUCTASE"/>
    <property type="match status" value="1"/>
</dbReference>
<dbReference type="GO" id="GO:0031419">
    <property type="term" value="F:cobalamin binding"/>
    <property type="evidence" value="ECO:0007669"/>
    <property type="project" value="UniProtKB-KW"/>
</dbReference>
<keyword evidence="5 9" id="KW-0671">Queuosine biosynthesis</keyword>
<comment type="pathway">
    <text evidence="9">tRNA modification; tRNA-queuosine biosynthesis.</text>
</comment>
<dbReference type="AlphaFoldDB" id="A0A520S2N7"/>
<comment type="subcellular location">
    <subcellularLocation>
        <location evidence="9">Cytoplasm</location>
    </subcellularLocation>
</comment>
<evidence type="ECO:0000259" key="10">
    <source>
        <dbReference type="PROSITE" id="PS51379"/>
    </source>
</evidence>
<dbReference type="Pfam" id="PF08331">
    <property type="entry name" value="QueG_DUF1730"/>
    <property type="match status" value="1"/>
</dbReference>
<keyword evidence="1 9" id="KW-0004">4Fe-4S</keyword>
<evidence type="ECO:0000256" key="2">
    <source>
        <dbReference type="ARBA" id="ARBA00022490"/>
    </source>
</evidence>
<dbReference type="Proteomes" id="UP000316199">
    <property type="component" value="Unassembled WGS sequence"/>
</dbReference>
<evidence type="ECO:0000256" key="9">
    <source>
        <dbReference type="HAMAP-Rule" id="MF_00916"/>
    </source>
</evidence>
<dbReference type="GO" id="GO:0051539">
    <property type="term" value="F:4 iron, 4 sulfur cluster binding"/>
    <property type="evidence" value="ECO:0007669"/>
    <property type="project" value="UniProtKB-KW"/>
</dbReference>
<dbReference type="InterPro" id="IPR017900">
    <property type="entry name" value="4Fe4S_Fe_S_CS"/>
</dbReference>
<feature type="binding site" evidence="9">
    <location>
        <position position="176"/>
    </location>
    <ligand>
        <name>cob(II)alamin</name>
        <dbReference type="ChEBI" id="CHEBI:16304"/>
    </ligand>
</feature>
<feature type="binding site" evidence="9">
    <location>
        <position position="141"/>
    </location>
    <ligand>
        <name>cob(II)alamin</name>
        <dbReference type="ChEBI" id="CHEBI:16304"/>
    </ligand>
</feature>
<comment type="subunit">
    <text evidence="9">Monomer.</text>
</comment>
<evidence type="ECO:0000313" key="11">
    <source>
        <dbReference type="EMBL" id="RZO76735.1"/>
    </source>
</evidence>
<feature type="binding site" evidence="9">
    <location>
        <position position="222"/>
    </location>
    <ligand>
        <name>[4Fe-4S] cluster</name>
        <dbReference type="ChEBI" id="CHEBI:49883"/>
        <label>2</label>
    </ligand>
</feature>
<dbReference type="EC" id="1.17.99.6" evidence="9"/>
<dbReference type="PROSITE" id="PS51379">
    <property type="entry name" value="4FE4S_FER_2"/>
    <property type="match status" value="1"/>
</dbReference>
<evidence type="ECO:0000313" key="12">
    <source>
        <dbReference type="Proteomes" id="UP000316199"/>
    </source>
</evidence>
<feature type="active site" description="Proton donor" evidence="9">
    <location>
        <position position="141"/>
    </location>
</feature>
<dbReference type="PANTHER" id="PTHR30002">
    <property type="entry name" value="EPOXYQUEUOSINE REDUCTASE"/>
    <property type="match status" value="1"/>
</dbReference>
<dbReference type="GO" id="GO:0008616">
    <property type="term" value="P:tRNA queuosine(34) biosynthetic process"/>
    <property type="evidence" value="ECO:0007669"/>
    <property type="project" value="UniProtKB-UniRule"/>
</dbReference>
<dbReference type="UniPathway" id="UPA00392"/>
<evidence type="ECO:0000256" key="1">
    <source>
        <dbReference type="ARBA" id="ARBA00022485"/>
    </source>
</evidence>
<proteinExistence type="inferred from homology"/>
<feature type="domain" description="4Fe-4S ferredoxin-type" evidence="10">
    <location>
        <begin position="185"/>
        <end position="216"/>
    </location>
</feature>
<feature type="binding site" evidence="9">
    <location>
        <position position="256"/>
    </location>
    <ligand>
        <name>[4Fe-4S] cluster</name>
        <dbReference type="ChEBI" id="CHEBI:49883"/>
        <label>1</label>
    </ligand>
</feature>
<dbReference type="SUPFAM" id="SSF54862">
    <property type="entry name" value="4Fe-4S ferredoxins"/>
    <property type="match status" value="1"/>
</dbReference>
<reference evidence="11 12" key="1">
    <citation type="submission" date="2019-02" db="EMBL/GenBank/DDBJ databases">
        <title>Prokaryotic population dynamics and viral predation in marine succession experiment using metagenomics: the confinement effect.</title>
        <authorList>
            <person name="Haro-Moreno J.M."/>
            <person name="Rodriguez-Valera F."/>
            <person name="Lopez-Perez M."/>
        </authorList>
    </citation>
    <scope>NUCLEOTIDE SEQUENCE [LARGE SCALE GENOMIC DNA]</scope>
    <source>
        <strain evidence="11">MED-G157</strain>
    </source>
</reference>
<dbReference type="InterPro" id="IPR004453">
    <property type="entry name" value="QueG"/>
</dbReference>
<dbReference type="Gene3D" id="3.30.70.20">
    <property type="match status" value="1"/>
</dbReference>
<evidence type="ECO:0000256" key="3">
    <source>
        <dbReference type="ARBA" id="ARBA00022694"/>
    </source>
</evidence>
<feature type="binding site" evidence="9">
    <location>
        <position position="249"/>
    </location>
    <ligand>
        <name>[4Fe-4S] cluster</name>
        <dbReference type="ChEBI" id="CHEBI:49883"/>
        <label>2</label>
    </ligand>
</feature>
<evidence type="ECO:0000256" key="8">
    <source>
        <dbReference type="ARBA" id="ARBA00023014"/>
    </source>
</evidence>
<feature type="binding site" evidence="9">
    <location>
        <position position="59"/>
    </location>
    <ligand>
        <name>cob(II)alamin</name>
        <dbReference type="ChEBI" id="CHEBI:16304"/>
    </ligand>
</feature>
<feature type="binding site" evidence="9">
    <location>
        <position position="162"/>
    </location>
    <ligand>
        <name>cob(II)alamin</name>
        <dbReference type="ChEBI" id="CHEBI:16304"/>
    </ligand>
</feature>
<dbReference type="InterPro" id="IPR013542">
    <property type="entry name" value="QueG_DUF1730"/>
</dbReference>
<keyword evidence="6 9" id="KW-0560">Oxidoreductase</keyword>
<sequence>MEKYSELASLIKTWGNQLGFQQVGITDTDLEEHEKHLSSWLLNGYAADMEYMSKHGEKRTKPEMLLPGTIRIISARMDYLNRNAQTKKTLRSKSKAYVAQYAMGRDYHKVIRARLNQLSLRINDYIEAQGTQDFTARAFSDSAPVLEKGIAEKAGLGWIGKNTLILNENAGSWFFLGEIYTNIPLPIDKDAAVNRCGTCTACIDVCPTKAIVAPYQLDSRKCISYHTIENRGVIPVSIREKMGNRIFGCDDCQTVCPWNRYARPTEELDFKPRNNFDAALLLSLFKWTKSEFLKNTEGSAIRRTGYDGWLRNIGIALGNADYDDRIVEALKSKLQGASNMVKEHLNWAINRQVEKSSI</sequence>
<comment type="function">
    <text evidence="9">Catalyzes the conversion of epoxyqueuosine (oQ) to queuosine (Q), which is a hypermodified base found in the wobble positions of tRNA(Asp), tRNA(Asn), tRNA(His) and tRNA(Tyr).</text>
</comment>
<accession>A0A520S2N7</accession>
<dbReference type="NCBIfam" id="TIGR00276">
    <property type="entry name" value="tRNA epoxyqueuosine(34) reductase QueG"/>
    <property type="match status" value="1"/>
</dbReference>
<feature type="binding site" evidence="9">
    <location>
        <position position="199"/>
    </location>
    <ligand>
        <name>[4Fe-4S] cluster</name>
        <dbReference type="ChEBI" id="CHEBI:49883"/>
        <label>1</label>
    </ligand>
</feature>
<feature type="binding site" evidence="9">
    <location>
        <position position="206"/>
    </location>
    <ligand>
        <name>[4Fe-4S] cluster</name>
        <dbReference type="ChEBI" id="CHEBI:49883"/>
        <label>2</label>
    </ligand>
</feature>
<keyword evidence="7 9" id="KW-0408">Iron</keyword>
<comment type="catalytic activity">
    <reaction evidence="9">
        <text>epoxyqueuosine(34) in tRNA + AH2 = queuosine(34) in tRNA + A + H2O</text>
        <dbReference type="Rhea" id="RHEA:32159"/>
        <dbReference type="Rhea" id="RHEA-COMP:18571"/>
        <dbReference type="Rhea" id="RHEA-COMP:18582"/>
        <dbReference type="ChEBI" id="CHEBI:13193"/>
        <dbReference type="ChEBI" id="CHEBI:15377"/>
        <dbReference type="ChEBI" id="CHEBI:17499"/>
        <dbReference type="ChEBI" id="CHEBI:194431"/>
        <dbReference type="ChEBI" id="CHEBI:194443"/>
        <dbReference type="EC" id="1.17.99.6"/>
    </reaction>
</comment>
<name>A0A520S2N7_9GAMM</name>
<organism evidence="11 12">
    <name type="scientific">OM182 bacterium</name>
    <dbReference type="NCBI Taxonomy" id="2510334"/>
    <lineage>
        <taxon>Bacteria</taxon>
        <taxon>Pseudomonadati</taxon>
        <taxon>Pseudomonadota</taxon>
        <taxon>Gammaproteobacteria</taxon>
        <taxon>OMG group</taxon>
        <taxon>OM182 clade</taxon>
    </lineage>
</organism>
<comment type="caution">
    <text evidence="9">Lacks conserved residue(s) required for the propagation of feature annotation.</text>
</comment>
<dbReference type="EMBL" id="SHAG01000008">
    <property type="protein sequence ID" value="RZO76735.1"/>
    <property type="molecule type" value="Genomic_DNA"/>
</dbReference>
<comment type="cofactor">
    <cofactor evidence="9">
        <name>cob(II)alamin</name>
        <dbReference type="ChEBI" id="CHEBI:16304"/>
    </cofactor>
</comment>
<feature type="binding site" evidence="9">
    <location>
        <position position="202"/>
    </location>
    <ligand>
        <name>[4Fe-4S] cluster</name>
        <dbReference type="ChEBI" id="CHEBI:49883"/>
        <label>1</label>
    </ligand>
</feature>
<dbReference type="Pfam" id="PF13484">
    <property type="entry name" value="Fer4_16"/>
    <property type="match status" value="1"/>
</dbReference>
<protein>
    <recommendedName>
        <fullName evidence="9">Epoxyqueuosine reductase</fullName>
        <ecNumber evidence="9">1.17.99.6</ecNumber>
    </recommendedName>
    <alternativeName>
        <fullName evidence="9">Queuosine biosynthesis protein QueG</fullName>
    </alternativeName>
</protein>
<dbReference type="GO" id="GO:0046872">
    <property type="term" value="F:metal ion binding"/>
    <property type="evidence" value="ECO:0007669"/>
    <property type="project" value="UniProtKB-KW"/>
</dbReference>
<keyword evidence="8 9" id="KW-0411">Iron-sulfur</keyword>
<keyword evidence="3 9" id="KW-0819">tRNA processing</keyword>
<feature type="binding site" evidence="9">
    <location>
        <position position="224"/>
    </location>
    <ligand>
        <name>cob(II)alamin</name>
        <dbReference type="ChEBI" id="CHEBI:16304"/>
    </ligand>
</feature>
<comment type="cofactor">
    <cofactor evidence="9">
        <name>[4Fe-4S] cluster</name>
        <dbReference type="ChEBI" id="CHEBI:49883"/>
    </cofactor>
    <text evidence="9">Binds 2 [4Fe-4S] clusters per monomer.</text>
</comment>
<feature type="binding site" evidence="9">
    <location>
        <begin position="249"/>
        <end position="250"/>
    </location>
    <ligand>
        <name>cob(II)alamin</name>
        <dbReference type="ChEBI" id="CHEBI:16304"/>
    </ligand>
</feature>
<dbReference type="GO" id="GO:0005737">
    <property type="term" value="C:cytoplasm"/>
    <property type="evidence" value="ECO:0007669"/>
    <property type="project" value="UniProtKB-SubCell"/>
</dbReference>
<dbReference type="HAMAP" id="MF_00916">
    <property type="entry name" value="QueG"/>
    <property type="match status" value="1"/>
</dbReference>
<evidence type="ECO:0000256" key="4">
    <source>
        <dbReference type="ARBA" id="ARBA00022723"/>
    </source>
</evidence>
<dbReference type="GO" id="GO:0052693">
    <property type="term" value="F:epoxyqueuosine reductase activity"/>
    <property type="evidence" value="ECO:0007669"/>
    <property type="project" value="UniProtKB-UniRule"/>
</dbReference>
<feature type="binding site" evidence="9">
    <location>
        <position position="165"/>
    </location>
    <ligand>
        <name>cob(II)alamin</name>
        <dbReference type="ChEBI" id="CHEBI:16304"/>
    </ligand>
</feature>
<feature type="binding site" evidence="9">
    <location>
        <position position="196"/>
    </location>
    <ligand>
        <name>[4Fe-4S] cluster</name>
        <dbReference type="ChEBI" id="CHEBI:49883"/>
        <label>1</label>
    </ligand>
</feature>
<comment type="similarity">
    <text evidence="9">Belongs to the QueG family.</text>
</comment>
<dbReference type="InterPro" id="IPR017896">
    <property type="entry name" value="4Fe4S_Fe-S-bd"/>
</dbReference>
<dbReference type="FunFam" id="3.30.70.20:FF:000037">
    <property type="entry name" value="Epoxyqueuosine reductase"/>
    <property type="match status" value="1"/>
</dbReference>